<accession>A0A9D4LT36</accession>
<sequence>MQLKLRRIRISFAQSILLIFVNQLKKCDTDFLQFFELKFSQSGMCRCGDGHFLF</sequence>
<protein>
    <submittedName>
        <fullName evidence="1">Uncharacterized protein</fullName>
    </submittedName>
</protein>
<gene>
    <name evidence="1" type="ORF">DPMN_026515</name>
</gene>
<organism evidence="1 2">
    <name type="scientific">Dreissena polymorpha</name>
    <name type="common">Zebra mussel</name>
    <name type="synonym">Mytilus polymorpha</name>
    <dbReference type="NCBI Taxonomy" id="45954"/>
    <lineage>
        <taxon>Eukaryota</taxon>
        <taxon>Metazoa</taxon>
        <taxon>Spiralia</taxon>
        <taxon>Lophotrochozoa</taxon>
        <taxon>Mollusca</taxon>
        <taxon>Bivalvia</taxon>
        <taxon>Autobranchia</taxon>
        <taxon>Heteroconchia</taxon>
        <taxon>Euheterodonta</taxon>
        <taxon>Imparidentia</taxon>
        <taxon>Neoheterodontei</taxon>
        <taxon>Myida</taxon>
        <taxon>Dreissenoidea</taxon>
        <taxon>Dreissenidae</taxon>
        <taxon>Dreissena</taxon>
    </lineage>
</organism>
<reference evidence="1" key="1">
    <citation type="journal article" date="2019" name="bioRxiv">
        <title>The Genome of the Zebra Mussel, Dreissena polymorpha: A Resource for Invasive Species Research.</title>
        <authorList>
            <person name="McCartney M.A."/>
            <person name="Auch B."/>
            <person name="Kono T."/>
            <person name="Mallez S."/>
            <person name="Zhang Y."/>
            <person name="Obille A."/>
            <person name="Becker A."/>
            <person name="Abrahante J.E."/>
            <person name="Garbe J."/>
            <person name="Badalamenti J.P."/>
            <person name="Herman A."/>
            <person name="Mangelson H."/>
            <person name="Liachko I."/>
            <person name="Sullivan S."/>
            <person name="Sone E.D."/>
            <person name="Koren S."/>
            <person name="Silverstein K.A.T."/>
            <person name="Beckman K.B."/>
            <person name="Gohl D.M."/>
        </authorList>
    </citation>
    <scope>NUCLEOTIDE SEQUENCE</scope>
    <source>
        <strain evidence="1">Duluth1</strain>
        <tissue evidence="1">Whole animal</tissue>
    </source>
</reference>
<dbReference type="EMBL" id="JAIWYP010000002">
    <property type="protein sequence ID" value="KAH3863526.1"/>
    <property type="molecule type" value="Genomic_DNA"/>
</dbReference>
<reference evidence="1" key="2">
    <citation type="submission" date="2020-11" db="EMBL/GenBank/DDBJ databases">
        <authorList>
            <person name="McCartney M.A."/>
            <person name="Auch B."/>
            <person name="Kono T."/>
            <person name="Mallez S."/>
            <person name="Becker A."/>
            <person name="Gohl D.M."/>
            <person name="Silverstein K.A.T."/>
            <person name="Koren S."/>
            <person name="Bechman K.B."/>
            <person name="Herman A."/>
            <person name="Abrahante J.E."/>
            <person name="Garbe J."/>
        </authorList>
    </citation>
    <scope>NUCLEOTIDE SEQUENCE</scope>
    <source>
        <strain evidence="1">Duluth1</strain>
        <tissue evidence="1">Whole animal</tissue>
    </source>
</reference>
<evidence type="ECO:0000313" key="1">
    <source>
        <dbReference type="EMBL" id="KAH3863526.1"/>
    </source>
</evidence>
<evidence type="ECO:0000313" key="2">
    <source>
        <dbReference type="Proteomes" id="UP000828390"/>
    </source>
</evidence>
<keyword evidence="2" id="KW-1185">Reference proteome</keyword>
<proteinExistence type="predicted"/>
<comment type="caution">
    <text evidence="1">The sequence shown here is derived from an EMBL/GenBank/DDBJ whole genome shotgun (WGS) entry which is preliminary data.</text>
</comment>
<dbReference type="Proteomes" id="UP000828390">
    <property type="component" value="Unassembled WGS sequence"/>
</dbReference>
<name>A0A9D4LT36_DREPO</name>
<dbReference type="AlphaFoldDB" id="A0A9D4LT36"/>